<evidence type="ECO:0000313" key="4">
    <source>
        <dbReference type="Proteomes" id="UP000324974"/>
    </source>
</evidence>
<reference evidence="4" key="1">
    <citation type="submission" date="2019-08" db="EMBL/GenBank/DDBJ databases">
        <title>Limnoglobus roseus gen. nov., sp. nov., a novel freshwater planctomycete with a giant genome from the family Gemmataceae.</title>
        <authorList>
            <person name="Kulichevskaya I.S."/>
            <person name="Naumoff D.G."/>
            <person name="Miroshnikov K."/>
            <person name="Ivanova A."/>
            <person name="Philippov D.A."/>
            <person name="Hakobyan A."/>
            <person name="Rijpstra I.C."/>
            <person name="Sinninghe Damste J.S."/>
            <person name="Liesack W."/>
            <person name="Dedysh S.N."/>
        </authorList>
    </citation>
    <scope>NUCLEOTIDE SEQUENCE [LARGE SCALE GENOMIC DNA]</scope>
    <source>
        <strain evidence="4">PX52</strain>
    </source>
</reference>
<dbReference type="GO" id="GO:0016787">
    <property type="term" value="F:hydrolase activity"/>
    <property type="evidence" value="ECO:0007669"/>
    <property type="project" value="InterPro"/>
</dbReference>
<dbReference type="InterPro" id="IPR010496">
    <property type="entry name" value="AL/BT2_dom"/>
</dbReference>
<evidence type="ECO:0000259" key="2">
    <source>
        <dbReference type="Pfam" id="PF06439"/>
    </source>
</evidence>
<evidence type="ECO:0000256" key="1">
    <source>
        <dbReference type="SAM" id="SignalP"/>
    </source>
</evidence>
<accession>A0A5C1AIZ5</accession>
<dbReference type="Pfam" id="PF06439">
    <property type="entry name" value="3keto-disac_hyd"/>
    <property type="match status" value="1"/>
</dbReference>
<feature type="domain" description="3-keto-alpha-glucoside-1,2-lyase/3-keto-2-hydroxy-glucal hydratase" evidence="2">
    <location>
        <begin position="31"/>
        <end position="259"/>
    </location>
</feature>
<name>A0A5C1AIZ5_9BACT</name>
<sequence>MKLFSRLFMLSILVLTPALTARADDPAKKEEWKQLFNGKNLDGWTPKIKGFEYGDNYNDTFRVVDGVIQANYDKYTKFDENYGHLFYKDKFSNYRLRVEYRFTGQQVKGGPGWAQRNSGAMLHCQDPKTMGKDQLFPVSIEAQFLGGLGKGERPTGSMCSPGTNVVMNGKLITTHCINSKSKTYNGDQWVTIEMEVHGSGTIKHIVEGQTVIEYEKPQLDPKDMDGRKLIKDEKNLLLSEGYISLQAESHPVEFRKVEILILDK</sequence>
<dbReference type="KEGG" id="lrs:PX52LOC_05131"/>
<keyword evidence="4" id="KW-1185">Reference proteome</keyword>
<organism evidence="3 4">
    <name type="scientific">Limnoglobus roseus</name>
    <dbReference type="NCBI Taxonomy" id="2598579"/>
    <lineage>
        <taxon>Bacteria</taxon>
        <taxon>Pseudomonadati</taxon>
        <taxon>Planctomycetota</taxon>
        <taxon>Planctomycetia</taxon>
        <taxon>Gemmatales</taxon>
        <taxon>Gemmataceae</taxon>
        <taxon>Limnoglobus</taxon>
    </lineage>
</organism>
<keyword evidence="1" id="KW-0732">Signal</keyword>
<feature type="chain" id="PRO_5023066714" description="3-keto-alpha-glucoside-1,2-lyase/3-keto-2-hydroxy-glucal hydratase domain-containing protein" evidence="1">
    <location>
        <begin position="24"/>
        <end position="264"/>
    </location>
</feature>
<gene>
    <name evidence="3" type="ORF">PX52LOC_05131</name>
</gene>
<proteinExistence type="predicted"/>
<dbReference type="AlphaFoldDB" id="A0A5C1AIZ5"/>
<dbReference type="Gene3D" id="2.60.120.560">
    <property type="entry name" value="Exo-inulinase, domain 1"/>
    <property type="match status" value="1"/>
</dbReference>
<feature type="signal peptide" evidence="1">
    <location>
        <begin position="1"/>
        <end position="23"/>
    </location>
</feature>
<dbReference type="Proteomes" id="UP000324974">
    <property type="component" value="Chromosome"/>
</dbReference>
<evidence type="ECO:0000313" key="3">
    <source>
        <dbReference type="EMBL" id="QEL18117.1"/>
    </source>
</evidence>
<dbReference type="EMBL" id="CP042425">
    <property type="protein sequence ID" value="QEL18117.1"/>
    <property type="molecule type" value="Genomic_DNA"/>
</dbReference>
<protein>
    <recommendedName>
        <fullName evidence="2">3-keto-alpha-glucoside-1,2-lyase/3-keto-2-hydroxy-glucal hydratase domain-containing protein</fullName>
    </recommendedName>
</protein>